<evidence type="ECO:0000313" key="3">
    <source>
        <dbReference type="Proteomes" id="UP000821837"/>
    </source>
</evidence>
<sequence>MSSSPPVKMEGRRSSQLWKDEGSVLEAIDELMAPSSEFSLSDIQTSRKQSQQRNTRAPAFLIPSTVKDTTTIAGEAPCQALRGTRILRIFPLSPKRKSPAKADSEEDTEETTDVEQVDDHEDIKMAKQPVIPRKMYQVQVA</sequence>
<dbReference type="Proteomes" id="UP000821837">
    <property type="component" value="Unassembled WGS sequence"/>
</dbReference>
<keyword evidence="3" id="KW-1185">Reference proteome</keyword>
<name>A0A9D4TDJ0_RHISA</name>
<feature type="region of interest" description="Disordered" evidence="1">
    <location>
        <begin position="92"/>
        <end position="141"/>
    </location>
</feature>
<reference evidence="2" key="1">
    <citation type="journal article" date="2020" name="Cell">
        <title>Large-Scale Comparative Analyses of Tick Genomes Elucidate Their Genetic Diversity and Vector Capacities.</title>
        <authorList>
            <consortium name="Tick Genome and Microbiome Consortium (TIGMIC)"/>
            <person name="Jia N."/>
            <person name="Wang J."/>
            <person name="Shi W."/>
            <person name="Du L."/>
            <person name="Sun Y."/>
            <person name="Zhan W."/>
            <person name="Jiang J.F."/>
            <person name="Wang Q."/>
            <person name="Zhang B."/>
            <person name="Ji P."/>
            <person name="Bell-Sakyi L."/>
            <person name="Cui X.M."/>
            <person name="Yuan T.T."/>
            <person name="Jiang B.G."/>
            <person name="Yang W.F."/>
            <person name="Lam T.T."/>
            <person name="Chang Q.C."/>
            <person name="Ding S.J."/>
            <person name="Wang X.J."/>
            <person name="Zhu J.G."/>
            <person name="Ruan X.D."/>
            <person name="Zhao L."/>
            <person name="Wei J.T."/>
            <person name="Ye R.Z."/>
            <person name="Que T.C."/>
            <person name="Du C.H."/>
            <person name="Zhou Y.H."/>
            <person name="Cheng J.X."/>
            <person name="Dai P.F."/>
            <person name="Guo W.B."/>
            <person name="Han X.H."/>
            <person name="Huang E.J."/>
            <person name="Li L.F."/>
            <person name="Wei W."/>
            <person name="Gao Y.C."/>
            <person name="Liu J.Z."/>
            <person name="Shao H.Z."/>
            <person name="Wang X."/>
            <person name="Wang C.C."/>
            <person name="Yang T.C."/>
            <person name="Huo Q.B."/>
            <person name="Li W."/>
            <person name="Chen H.Y."/>
            <person name="Chen S.E."/>
            <person name="Zhou L.G."/>
            <person name="Ni X.B."/>
            <person name="Tian J.H."/>
            <person name="Sheng Y."/>
            <person name="Liu T."/>
            <person name="Pan Y.S."/>
            <person name="Xia L.Y."/>
            <person name="Li J."/>
            <person name="Zhao F."/>
            <person name="Cao W.C."/>
        </authorList>
    </citation>
    <scope>NUCLEOTIDE SEQUENCE</scope>
    <source>
        <strain evidence="2">Rsan-2018</strain>
    </source>
</reference>
<dbReference type="EMBL" id="JABSTV010000480">
    <property type="protein sequence ID" value="KAH7986339.1"/>
    <property type="molecule type" value="Genomic_DNA"/>
</dbReference>
<comment type="caution">
    <text evidence="2">The sequence shown here is derived from an EMBL/GenBank/DDBJ whole genome shotgun (WGS) entry which is preliminary data.</text>
</comment>
<evidence type="ECO:0000256" key="1">
    <source>
        <dbReference type="SAM" id="MobiDB-lite"/>
    </source>
</evidence>
<gene>
    <name evidence="2" type="ORF">HPB52_025045</name>
</gene>
<feature type="compositionally biased region" description="Acidic residues" evidence="1">
    <location>
        <begin position="104"/>
        <end position="120"/>
    </location>
</feature>
<accession>A0A9D4TDJ0</accession>
<dbReference type="AlphaFoldDB" id="A0A9D4TDJ0"/>
<organism evidence="2 3">
    <name type="scientific">Rhipicephalus sanguineus</name>
    <name type="common">Brown dog tick</name>
    <name type="synonym">Ixodes sanguineus</name>
    <dbReference type="NCBI Taxonomy" id="34632"/>
    <lineage>
        <taxon>Eukaryota</taxon>
        <taxon>Metazoa</taxon>
        <taxon>Ecdysozoa</taxon>
        <taxon>Arthropoda</taxon>
        <taxon>Chelicerata</taxon>
        <taxon>Arachnida</taxon>
        <taxon>Acari</taxon>
        <taxon>Parasitiformes</taxon>
        <taxon>Ixodida</taxon>
        <taxon>Ixodoidea</taxon>
        <taxon>Ixodidae</taxon>
        <taxon>Rhipicephalinae</taxon>
        <taxon>Rhipicephalus</taxon>
        <taxon>Rhipicephalus</taxon>
    </lineage>
</organism>
<reference evidence="2" key="2">
    <citation type="submission" date="2021-09" db="EMBL/GenBank/DDBJ databases">
        <authorList>
            <person name="Jia N."/>
            <person name="Wang J."/>
            <person name="Shi W."/>
            <person name="Du L."/>
            <person name="Sun Y."/>
            <person name="Zhan W."/>
            <person name="Jiang J."/>
            <person name="Wang Q."/>
            <person name="Zhang B."/>
            <person name="Ji P."/>
            <person name="Sakyi L.B."/>
            <person name="Cui X."/>
            <person name="Yuan T."/>
            <person name="Jiang B."/>
            <person name="Yang W."/>
            <person name="Lam T.T.-Y."/>
            <person name="Chang Q."/>
            <person name="Ding S."/>
            <person name="Wang X."/>
            <person name="Zhu J."/>
            <person name="Ruan X."/>
            <person name="Zhao L."/>
            <person name="Wei J."/>
            <person name="Que T."/>
            <person name="Du C."/>
            <person name="Cheng J."/>
            <person name="Dai P."/>
            <person name="Han X."/>
            <person name="Huang E."/>
            <person name="Gao Y."/>
            <person name="Liu J."/>
            <person name="Shao H."/>
            <person name="Ye R."/>
            <person name="Li L."/>
            <person name="Wei W."/>
            <person name="Wang X."/>
            <person name="Wang C."/>
            <person name="Huo Q."/>
            <person name="Li W."/>
            <person name="Guo W."/>
            <person name="Chen H."/>
            <person name="Chen S."/>
            <person name="Zhou L."/>
            <person name="Zhou L."/>
            <person name="Ni X."/>
            <person name="Tian J."/>
            <person name="Zhou Y."/>
            <person name="Sheng Y."/>
            <person name="Liu T."/>
            <person name="Pan Y."/>
            <person name="Xia L."/>
            <person name="Li J."/>
            <person name="Zhao F."/>
            <person name="Cao W."/>
        </authorList>
    </citation>
    <scope>NUCLEOTIDE SEQUENCE</scope>
    <source>
        <strain evidence="2">Rsan-2018</strain>
        <tissue evidence="2">Larvae</tissue>
    </source>
</reference>
<evidence type="ECO:0000313" key="2">
    <source>
        <dbReference type="EMBL" id="KAH7986339.1"/>
    </source>
</evidence>
<proteinExistence type="predicted"/>
<protein>
    <submittedName>
        <fullName evidence="2">Uncharacterized protein</fullName>
    </submittedName>
</protein>